<dbReference type="Proteomes" id="UP000247780">
    <property type="component" value="Unassembled WGS sequence"/>
</dbReference>
<feature type="compositionally biased region" description="Basic and acidic residues" evidence="1">
    <location>
        <begin position="1"/>
        <end position="15"/>
    </location>
</feature>
<protein>
    <submittedName>
        <fullName evidence="2">Uncharacterized protein</fullName>
    </submittedName>
</protein>
<gene>
    <name evidence="2" type="ORF">C8R14_10118</name>
</gene>
<name>A0ABX5MDC1_9PROT</name>
<feature type="region of interest" description="Disordered" evidence="1">
    <location>
        <begin position="1"/>
        <end position="45"/>
    </location>
</feature>
<organism evidence="2 3">
    <name type="scientific">Nitrosomonas eutropha</name>
    <dbReference type="NCBI Taxonomy" id="916"/>
    <lineage>
        <taxon>Bacteria</taxon>
        <taxon>Pseudomonadati</taxon>
        <taxon>Pseudomonadota</taxon>
        <taxon>Betaproteobacteria</taxon>
        <taxon>Nitrosomonadales</taxon>
        <taxon>Nitrosomonadaceae</taxon>
        <taxon>Nitrosomonas</taxon>
    </lineage>
</organism>
<proteinExistence type="predicted"/>
<dbReference type="EMBL" id="QICQ01000001">
    <property type="protein sequence ID" value="PXV84137.1"/>
    <property type="molecule type" value="Genomic_DNA"/>
</dbReference>
<evidence type="ECO:0000256" key="1">
    <source>
        <dbReference type="SAM" id="MobiDB-lite"/>
    </source>
</evidence>
<sequence length="107" mass="11561">MKHGLKTERPDETKQTKNNHSSNGHTSVKPSAEGHHAMQPNVTHTQLAAVTMATDLMPLRGMTFPALFVNMRLSARDVGGAIMSPGMIMGWDTPVAPLSIQLTGKRS</sequence>
<accession>A0ABX5MDC1</accession>
<reference evidence="2 3" key="1">
    <citation type="submission" date="2018-04" db="EMBL/GenBank/DDBJ databases">
        <title>Active sludge and wastewater microbial communities from Klosterneuburg, Austria.</title>
        <authorList>
            <person name="Wagner M."/>
        </authorList>
    </citation>
    <scope>NUCLEOTIDE SEQUENCE [LARGE SCALE GENOMIC DNA]</scope>
    <source>
        <strain evidence="2 3">Nm 57</strain>
    </source>
</reference>
<feature type="compositionally biased region" description="Polar residues" evidence="1">
    <location>
        <begin position="16"/>
        <end position="29"/>
    </location>
</feature>
<evidence type="ECO:0000313" key="3">
    <source>
        <dbReference type="Proteomes" id="UP000247780"/>
    </source>
</evidence>
<evidence type="ECO:0000313" key="2">
    <source>
        <dbReference type="EMBL" id="PXV84137.1"/>
    </source>
</evidence>
<comment type="caution">
    <text evidence="2">The sequence shown here is derived from an EMBL/GenBank/DDBJ whole genome shotgun (WGS) entry which is preliminary data.</text>
</comment>
<keyword evidence="3" id="KW-1185">Reference proteome</keyword>